<feature type="binding site" evidence="10">
    <location>
        <position position="194"/>
    </location>
    <ligand>
        <name>ATP</name>
        <dbReference type="ChEBI" id="CHEBI:30616"/>
    </ligand>
</feature>
<dbReference type="KEGG" id="gac:GACE_1301"/>
<feature type="binding site" evidence="10">
    <location>
        <position position="153"/>
    </location>
    <ligand>
        <name>ATP</name>
        <dbReference type="ChEBI" id="CHEBI:30616"/>
    </ligand>
</feature>
<feature type="binding site" evidence="10">
    <location>
        <begin position="5"/>
        <end position="9"/>
    </location>
    <ligand>
        <name>ATP</name>
        <dbReference type="ChEBI" id="CHEBI:30616"/>
    </ligand>
</feature>
<dbReference type="InterPro" id="IPR024192">
    <property type="entry name" value="Fosfomycin_R_FomA-type"/>
</dbReference>
<feature type="binding site" evidence="10">
    <location>
        <position position="190"/>
    </location>
    <ligand>
        <name>ATP</name>
        <dbReference type="ChEBI" id="CHEBI:30616"/>
    </ligand>
</feature>
<dbReference type="STRING" id="565033.GACE_1301"/>
<evidence type="ECO:0000256" key="6">
    <source>
        <dbReference type="ARBA" id="ARBA00022777"/>
    </source>
</evidence>
<dbReference type="EC" id="2.7.4.26" evidence="2"/>
<dbReference type="Pfam" id="PF00696">
    <property type="entry name" value="AA_kinase"/>
    <property type="match status" value="1"/>
</dbReference>
<feature type="site" description="Transition state stabilizer" evidence="11">
    <location>
        <position position="14"/>
    </location>
</feature>
<feature type="domain" description="Aspartate/glutamate/uridylate kinase" evidence="12">
    <location>
        <begin position="2"/>
        <end position="211"/>
    </location>
</feature>
<dbReference type="InterPro" id="IPR036393">
    <property type="entry name" value="AceGlu_kinase-like_sf"/>
</dbReference>
<dbReference type="NCBIfam" id="NF040647">
    <property type="entry name" value="IPPK_Arch"/>
    <property type="match status" value="1"/>
</dbReference>
<feature type="binding site" evidence="10">
    <location>
        <position position="44"/>
    </location>
    <ligand>
        <name>substrate</name>
    </ligand>
</feature>
<evidence type="ECO:0000259" key="12">
    <source>
        <dbReference type="Pfam" id="PF00696"/>
    </source>
</evidence>
<dbReference type="GO" id="GO:0016114">
    <property type="term" value="P:terpenoid biosynthetic process"/>
    <property type="evidence" value="ECO:0007669"/>
    <property type="project" value="TreeGrafter"/>
</dbReference>
<dbReference type="eggNOG" id="arCOG00860">
    <property type="taxonomic scope" value="Archaea"/>
</dbReference>
<dbReference type="Proteomes" id="UP000030624">
    <property type="component" value="Chromosome"/>
</dbReference>
<evidence type="ECO:0000313" key="14">
    <source>
        <dbReference type="Proteomes" id="UP000030624"/>
    </source>
</evidence>
<evidence type="ECO:0000256" key="11">
    <source>
        <dbReference type="PIRSR" id="PIRSR016496-2"/>
    </source>
</evidence>
<evidence type="ECO:0000256" key="4">
    <source>
        <dbReference type="ARBA" id="ARBA00022679"/>
    </source>
</evidence>
<name>A0A0A7GHC9_GEOAI</name>
<dbReference type="GO" id="GO:0005524">
    <property type="term" value="F:ATP binding"/>
    <property type="evidence" value="ECO:0007669"/>
    <property type="project" value="UniProtKB-KW"/>
</dbReference>
<evidence type="ECO:0000256" key="1">
    <source>
        <dbReference type="ARBA" id="ARBA00010540"/>
    </source>
</evidence>
<dbReference type="PANTHER" id="PTHR43654">
    <property type="entry name" value="GLUTAMATE 5-KINASE"/>
    <property type="match status" value="1"/>
</dbReference>
<dbReference type="PANTHER" id="PTHR43654:SF1">
    <property type="entry name" value="ISOPENTENYL PHOSPHATE KINASE"/>
    <property type="match status" value="1"/>
</dbReference>
<dbReference type="EMBL" id="CP009552">
    <property type="protein sequence ID" value="AIY90342.1"/>
    <property type="molecule type" value="Genomic_DNA"/>
</dbReference>
<protein>
    <recommendedName>
        <fullName evidence="3">Isopentenyl phosphate kinase</fullName>
        <ecNumber evidence="2">2.7.4.26</ecNumber>
    </recommendedName>
</protein>
<dbReference type="CDD" id="cd04241">
    <property type="entry name" value="AAK_FomA-like"/>
    <property type="match status" value="1"/>
</dbReference>
<evidence type="ECO:0000256" key="3">
    <source>
        <dbReference type="ARBA" id="ARBA00017267"/>
    </source>
</evidence>
<evidence type="ECO:0000256" key="7">
    <source>
        <dbReference type="ARBA" id="ARBA00022840"/>
    </source>
</evidence>
<dbReference type="RefSeq" id="WP_048092096.1">
    <property type="nucleotide sequence ID" value="NZ_CP009552.1"/>
</dbReference>
<comment type="catalytic activity">
    <reaction evidence="9">
        <text>isopentenyl phosphate + ATP = isopentenyl diphosphate + ADP</text>
        <dbReference type="Rhea" id="RHEA:33963"/>
        <dbReference type="ChEBI" id="CHEBI:30616"/>
        <dbReference type="ChEBI" id="CHEBI:65078"/>
        <dbReference type="ChEBI" id="CHEBI:128769"/>
        <dbReference type="ChEBI" id="CHEBI:456216"/>
        <dbReference type="EC" id="2.7.4.26"/>
    </reaction>
</comment>
<evidence type="ECO:0000256" key="5">
    <source>
        <dbReference type="ARBA" id="ARBA00022741"/>
    </source>
</evidence>
<comment type="similarity">
    <text evidence="1">Belongs to the isopentenyl phosphate kinase family.</text>
</comment>
<dbReference type="SUPFAM" id="SSF53633">
    <property type="entry name" value="Carbamate kinase-like"/>
    <property type="match status" value="1"/>
</dbReference>
<evidence type="ECO:0000256" key="2">
    <source>
        <dbReference type="ARBA" id="ARBA00012908"/>
    </source>
</evidence>
<evidence type="ECO:0000256" key="9">
    <source>
        <dbReference type="ARBA" id="ARBA00049063"/>
    </source>
</evidence>
<evidence type="ECO:0000256" key="10">
    <source>
        <dbReference type="PIRSR" id="PIRSR016496-1"/>
    </source>
</evidence>
<keyword evidence="5 10" id="KW-0547">Nucleotide-binding</keyword>
<accession>A0A0A7GHC9</accession>
<keyword evidence="8" id="KW-0414">Isoprene biosynthesis</keyword>
<dbReference type="Gene3D" id="3.40.1160.10">
    <property type="entry name" value="Acetylglutamate kinase-like"/>
    <property type="match status" value="1"/>
</dbReference>
<dbReference type="GeneID" id="24797882"/>
<reference evidence="13 14" key="1">
    <citation type="journal article" date="2015" name="Appl. Environ. Microbiol.">
        <title>The Geoglobus acetivorans genome: Fe(III) reduction, acetate utilization, autotrophic growth, and degradation of aromatic compounds in a hyperthermophilic archaeon.</title>
        <authorList>
            <person name="Mardanov A.V."/>
            <person name="Slododkina G.B."/>
            <person name="Slobodkin A.I."/>
            <person name="Beletsky A.V."/>
            <person name="Gavrilov S.N."/>
            <person name="Kublanov I.V."/>
            <person name="Bonch-Osmolovskaya E.A."/>
            <person name="Skryabin K.G."/>
            <person name="Ravin N.V."/>
        </authorList>
    </citation>
    <scope>NUCLEOTIDE SEQUENCE [LARGE SCALE GENOMIC DNA]</scope>
    <source>
        <strain evidence="13 14">SBH6</strain>
    </source>
</reference>
<organism evidence="13 14">
    <name type="scientific">Geoglobus acetivorans</name>
    <dbReference type="NCBI Taxonomy" id="565033"/>
    <lineage>
        <taxon>Archaea</taxon>
        <taxon>Methanobacteriati</taxon>
        <taxon>Methanobacteriota</taxon>
        <taxon>Archaeoglobi</taxon>
        <taxon>Archaeoglobales</taxon>
        <taxon>Archaeoglobaceae</taxon>
        <taxon>Geoglobus</taxon>
    </lineage>
</organism>
<feature type="binding site" evidence="10">
    <location>
        <position position="49"/>
    </location>
    <ligand>
        <name>substrate</name>
    </ligand>
</feature>
<dbReference type="AlphaFoldDB" id="A0A0A7GHC9"/>
<dbReference type="GO" id="GO:0102043">
    <property type="term" value="F:isopentenyl phosphate kinase activity"/>
    <property type="evidence" value="ECO:0007669"/>
    <property type="project" value="UniProtKB-EC"/>
</dbReference>
<feature type="binding site" evidence="10">
    <location>
        <position position="45"/>
    </location>
    <ligand>
        <name>substrate</name>
    </ligand>
</feature>
<keyword evidence="7 10" id="KW-0067">ATP-binding</keyword>
<dbReference type="HOGENOM" id="CLU_070213_0_0_2"/>
<sequence>MKILKIGGSLITDKSEGAFEIAKTDVMDMISRQIRGEVILVHGAGSFGHPHVKKFGLSPEGVSRTHSACLRLNAIFCSSLIEHGLNPIPLHPMEFFNNPDYEFVKELVSMGFIPVLHGDVVLENSKFRVMSGDEIVRVLAEELEPEAVGFASDLPVIVEGKPVEEINPRNFTEILRRIGDAGNKEDVTGGMRGKLEEAVRIARICDVFIFNGLENGAVEKFLEGRHVGTRLAKII</sequence>
<evidence type="ECO:0000256" key="8">
    <source>
        <dbReference type="ARBA" id="ARBA00023229"/>
    </source>
</evidence>
<keyword evidence="6 13" id="KW-0418">Kinase</keyword>
<gene>
    <name evidence="13" type="ORF">GACE_1301</name>
</gene>
<dbReference type="InterPro" id="IPR001048">
    <property type="entry name" value="Asp/Glu/Uridylate_kinase"/>
</dbReference>
<proteinExistence type="inferred from homology"/>
<dbReference type="GO" id="GO:0016301">
    <property type="term" value="F:kinase activity"/>
    <property type="evidence" value="ECO:0007669"/>
    <property type="project" value="UniProtKB-KW"/>
</dbReference>
<dbReference type="GO" id="GO:0005829">
    <property type="term" value="C:cytosol"/>
    <property type="evidence" value="ECO:0007669"/>
    <property type="project" value="TreeGrafter"/>
</dbReference>
<feature type="binding site" evidence="10">
    <location>
        <position position="132"/>
    </location>
    <ligand>
        <name>substrate</name>
    </ligand>
</feature>
<evidence type="ECO:0000313" key="13">
    <source>
        <dbReference type="EMBL" id="AIY90342.1"/>
    </source>
</evidence>
<dbReference type="PIRSF" id="PIRSF016496">
    <property type="entry name" value="Kin_FomA"/>
    <property type="match status" value="1"/>
</dbReference>
<keyword evidence="4" id="KW-0808">Transferase</keyword>